<evidence type="ECO:0000313" key="1">
    <source>
        <dbReference type="EMBL" id="GFO40809.1"/>
    </source>
</evidence>
<name>A0AAV4D9A3_9GAST</name>
<evidence type="ECO:0008006" key="3">
    <source>
        <dbReference type="Google" id="ProtNLM"/>
    </source>
</evidence>
<dbReference type="AlphaFoldDB" id="A0AAV4D9A3"/>
<accession>A0AAV4D9A3</accession>
<keyword evidence="2" id="KW-1185">Reference proteome</keyword>
<reference evidence="1 2" key="1">
    <citation type="journal article" date="2021" name="Elife">
        <title>Chloroplast acquisition without the gene transfer in kleptoplastic sea slugs, Plakobranchus ocellatus.</title>
        <authorList>
            <person name="Maeda T."/>
            <person name="Takahashi S."/>
            <person name="Yoshida T."/>
            <person name="Shimamura S."/>
            <person name="Takaki Y."/>
            <person name="Nagai Y."/>
            <person name="Toyoda A."/>
            <person name="Suzuki Y."/>
            <person name="Arimoto A."/>
            <person name="Ishii H."/>
            <person name="Satoh N."/>
            <person name="Nishiyama T."/>
            <person name="Hasebe M."/>
            <person name="Maruyama T."/>
            <person name="Minagawa J."/>
            <person name="Obokata J."/>
            <person name="Shigenobu S."/>
        </authorList>
    </citation>
    <scope>NUCLEOTIDE SEQUENCE [LARGE SCALE GENOMIC DNA]</scope>
</reference>
<comment type="caution">
    <text evidence="1">The sequence shown here is derived from an EMBL/GenBank/DDBJ whole genome shotgun (WGS) entry which is preliminary data.</text>
</comment>
<dbReference type="EMBL" id="BLXT01007642">
    <property type="protein sequence ID" value="GFO40809.1"/>
    <property type="molecule type" value="Genomic_DNA"/>
</dbReference>
<sequence length="129" mass="14552">MVSVALLPGLVDAAFLSEANSARVWSPAYCMARRRNNRNNYISALLNATLSCRPMTWSRDLEAHPEGWTSANARHSDKTCGTDLFRSPHRRHIVVADQPCSTRRACASLLHEKIALRHPCEYSADNYWP</sequence>
<dbReference type="Proteomes" id="UP000735302">
    <property type="component" value="Unassembled WGS sequence"/>
</dbReference>
<evidence type="ECO:0000313" key="2">
    <source>
        <dbReference type="Proteomes" id="UP000735302"/>
    </source>
</evidence>
<organism evidence="1 2">
    <name type="scientific">Plakobranchus ocellatus</name>
    <dbReference type="NCBI Taxonomy" id="259542"/>
    <lineage>
        <taxon>Eukaryota</taxon>
        <taxon>Metazoa</taxon>
        <taxon>Spiralia</taxon>
        <taxon>Lophotrochozoa</taxon>
        <taxon>Mollusca</taxon>
        <taxon>Gastropoda</taxon>
        <taxon>Heterobranchia</taxon>
        <taxon>Euthyneura</taxon>
        <taxon>Panpulmonata</taxon>
        <taxon>Sacoglossa</taxon>
        <taxon>Placobranchoidea</taxon>
        <taxon>Plakobranchidae</taxon>
        <taxon>Plakobranchus</taxon>
    </lineage>
</organism>
<gene>
    <name evidence="1" type="ORF">PoB_006731400</name>
</gene>
<protein>
    <recommendedName>
        <fullName evidence="3">Secreted protein</fullName>
    </recommendedName>
</protein>
<proteinExistence type="predicted"/>